<proteinExistence type="predicted"/>
<dbReference type="Pfam" id="PF12705">
    <property type="entry name" value="PDDEXK_1"/>
    <property type="match status" value="1"/>
</dbReference>
<dbReference type="InterPro" id="IPR011604">
    <property type="entry name" value="PDDEXK-like_dom_sf"/>
</dbReference>
<organism evidence="2">
    <name type="scientific">marine metagenome</name>
    <dbReference type="NCBI Taxonomy" id="408172"/>
    <lineage>
        <taxon>unclassified sequences</taxon>
        <taxon>metagenomes</taxon>
        <taxon>ecological metagenomes</taxon>
    </lineage>
</organism>
<feature type="domain" description="PD-(D/E)XK endonuclease-like" evidence="1">
    <location>
        <begin position="85"/>
        <end position="159"/>
    </location>
</feature>
<dbReference type="EMBL" id="UINC01129289">
    <property type="protein sequence ID" value="SVD09570.1"/>
    <property type="molecule type" value="Genomic_DNA"/>
</dbReference>
<feature type="non-terminal residue" evidence="2">
    <location>
        <position position="176"/>
    </location>
</feature>
<dbReference type="InterPro" id="IPR038726">
    <property type="entry name" value="PDDEXK_AddAB-type"/>
</dbReference>
<dbReference type="AlphaFoldDB" id="A0A382SHY8"/>
<evidence type="ECO:0000313" key="2">
    <source>
        <dbReference type="EMBL" id="SVD09570.1"/>
    </source>
</evidence>
<protein>
    <recommendedName>
        <fullName evidence="1">PD-(D/E)XK endonuclease-like domain-containing protein</fullName>
    </recommendedName>
</protein>
<reference evidence="2" key="1">
    <citation type="submission" date="2018-05" db="EMBL/GenBank/DDBJ databases">
        <authorList>
            <person name="Lanie J.A."/>
            <person name="Ng W.-L."/>
            <person name="Kazmierczak K.M."/>
            <person name="Andrzejewski T.M."/>
            <person name="Davidsen T.M."/>
            <person name="Wayne K.J."/>
            <person name="Tettelin H."/>
            <person name="Glass J.I."/>
            <person name="Rusch D."/>
            <person name="Podicherti R."/>
            <person name="Tsui H.-C.T."/>
            <person name="Winkler M.E."/>
        </authorList>
    </citation>
    <scope>NUCLEOTIDE SEQUENCE</scope>
</reference>
<sequence>MLTTIKLSPSNLTFLWHSCKKCFYNHYINKIRRPMAMPLVGKMSSLSEQWFLDKTTESIDSNLPKGIVTKSQLSLSAEIETNEELSNKYLLSGKIDLLVEFEDGNFGIYDCKNTSGDSDKSWMYYTQLAAYKYCFEKMDLGNVSHLGLIYQIIDSFDKNENSDDVFHFKTSQKFVH</sequence>
<dbReference type="Gene3D" id="3.90.320.10">
    <property type="match status" value="1"/>
</dbReference>
<accession>A0A382SHY8</accession>
<gene>
    <name evidence="2" type="ORF">METZ01_LOCUS362424</name>
</gene>
<evidence type="ECO:0000259" key="1">
    <source>
        <dbReference type="Pfam" id="PF12705"/>
    </source>
</evidence>
<name>A0A382SHY8_9ZZZZ</name>